<evidence type="ECO:0000313" key="11">
    <source>
        <dbReference type="Proteomes" id="UP000694569"/>
    </source>
</evidence>
<keyword evidence="5 8" id="KW-1133">Transmembrane helix</keyword>
<dbReference type="InterPro" id="IPR051036">
    <property type="entry name" value="SIGLEC"/>
</dbReference>
<protein>
    <recommendedName>
        <fullName evidence="9">Ig-like domain-containing protein</fullName>
    </recommendedName>
</protein>
<sequence>MHKVNILHGRSNFFIYIYIYILLPIESISVKEGDSVTIPCSFSYPREEWEKKTEVSVYWRSGRKASCWNDIFVYNHTENRSHPNFTGRISMVGTPKQLKTASIRIQRVRRSDFLVFCCRVQLNSLNKSERWQSTFGTYLRTNLTLALTLIMTDGNCYPKNNPNLTLNLTLVLTLALTRAKASPNACLSPDLSPQPICLRIIHKSSKY</sequence>
<keyword evidence="4" id="KW-0130">Cell adhesion</keyword>
<proteinExistence type="inferred from homology"/>
<reference evidence="10" key="1">
    <citation type="submission" date="2025-08" db="UniProtKB">
        <authorList>
            <consortium name="Ensembl"/>
        </authorList>
    </citation>
    <scope>IDENTIFICATION</scope>
</reference>
<dbReference type="Pfam" id="PF07686">
    <property type="entry name" value="V-set"/>
    <property type="match status" value="1"/>
</dbReference>
<evidence type="ECO:0000256" key="8">
    <source>
        <dbReference type="SAM" id="Phobius"/>
    </source>
</evidence>
<dbReference type="AlphaFoldDB" id="A0A8C5PLP3"/>
<dbReference type="SUPFAM" id="SSF48726">
    <property type="entry name" value="Immunoglobulin"/>
    <property type="match status" value="1"/>
</dbReference>
<keyword evidence="6 8" id="KW-0472">Membrane</keyword>
<name>A0A8C5PLP3_9ANUR</name>
<comment type="subcellular location">
    <subcellularLocation>
        <location evidence="1">Membrane</location>
        <topology evidence="1">Single-pass membrane protein</topology>
    </subcellularLocation>
</comment>
<dbReference type="SMART" id="SM00409">
    <property type="entry name" value="IG"/>
    <property type="match status" value="1"/>
</dbReference>
<feature type="domain" description="Ig-like" evidence="9">
    <location>
        <begin position="17"/>
        <end position="134"/>
    </location>
</feature>
<evidence type="ECO:0000256" key="3">
    <source>
        <dbReference type="ARBA" id="ARBA00022734"/>
    </source>
</evidence>
<dbReference type="PROSITE" id="PS50835">
    <property type="entry name" value="IG_LIKE"/>
    <property type="match status" value="1"/>
</dbReference>
<dbReference type="InterPro" id="IPR013106">
    <property type="entry name" value="Ig_V-set"/>
</dbReference>
<keyword evidence="2 8" id="KW-0812">Transmembrane</keyword>
<evidence type="ECO:0000256" key="4">
    <source>
        <dbReference type="ARBA" id="ARBA00022889"/>
    </source>
</evidence>
<dbReference type="Ensembl" id="ENSLLET00000025478.1">
    <property type="protein sequence ID" value="ENSLLEP00000024538.1"/>
    <property type="gene ID" value="ENSLLEG00000015590.1"/>
</dbReference>
<evidence type="ECO:0000256" key="7">
    <source>
        <dbReference type="ARBA" id="ARBA00038361"/>
    </source>
</evidence>
<organism evidence="10 11">
    <name type="scientific">Leptobrachium leishanense</name>
    <name type="common">Leishan spiny toad</name>
    <dbReference type="NCBI Taxonomy" id="445787"/>
    <lineage>
        <taxon>Eukaryota</taxon>
        <taxon>Metazoa</taxon>
        <taxon>Chordata</taxon>
        <taxon>Craniata</taxon>
        <taxon>Vertebrata</taxon>
        <taxon>Euteleostomi</taxon>
        <taxon>Amphibia</taxon>
        <taxon>Batrachia</taxon>
        <taxon>Anura</taxon>
        <taxon>Pelobatoidea</taxon>
        <taxon>Megophryidae</taxon>
        <taxon>Leptobrachium</taxon>
    </lineage>
</organism>
<dbReference type="GO" id="GO:0033691">
    <property type="term" value="F:sialic acid binding"/>
    <property type="evidence" value="ECO:0007669"/>
    <property type="project" value="TreeGrafter"/>
</dbReference>
<dbReference type="PANTHER" id="PTHR12035">
    <property type="entry name" value="SIALIC ACID BINDING IMMUNOGLOBULIN-LIKE LECTIN"/>
    <property type="match status" value="1"/>
</dbReference>
<dbReference type="GO" id="GO:0007155">
    <property type="term" value="P:cell adhesion"/>
    <property type="evidence" value="ECO:0007669"/>
    <property type="project" value="UniProtKB-KW"/>
</dbReference>
<dbReference type="InterPro" id="IPR007110">
    <property type="entry name" value="Ig-like_dom"/>
</dbReference>
<feature type="transmembrane region" description="Helical" evidence="8">
    <location>
        <begin position="12"/>
        <end position="30"/>
    </location>
</feature>
<dbReference type="InterPro" id="IPR036179">
    <property type="entry name" value="Ig-like_dom_sf"/>
</dbReference>
<dbReference type="GeneTree" id="ENSGT00940000173301"/>
<keyword evidence="3" id="KW-0430">Lectin</keyword>
<dbReference type="InterPro" id="IPR013783">
    <property type="entry name" value="Ig-like_fold"/>
</dbReference>
<comment type="similarity">
    <text evidence="7">Belongs to the immunoglobulin superfamily. SIGLEC (sialic acid binding Ig-like lectin) family.</text>
</comment>
<evidence type="ECO:0000313" key="10">
    <source>
        <dbReference type="Ensembl" id="ENSLLEP00000024538.1"/>
    </source>
</evidence>
<evidence type="ECO:0000256" key="6">
    <source>
        <dbReference type="ARBA" id="ARBA00023136"/>
    </source>
</evidence>
<dbReference type="PANTHER" id="PTHR12035:SF125">
    <property type="entry name" value="SIALIC ACID-BINDING IG-LIKE LECTIN 5"/>
    <property type="match status" value="1"/>
</dbReference>
<dbReference type="GO" id="GO:0005886">
    <property type="term" value="C:plasma membrane"/>
    <property type="evidence" value="ECO:0007669"/>
    <property type="project" value="TreeGrafter"/>
</dbReference>
<evidence type="ECO:0000259" key="9">
    <source>
        <dbReference type="PROSITE" id="PS50835"/>
    </source>
</evidence>
<dbReference type="Proteomes" id="UP000694569">
    <property type="component" value="Unplaced"/>
</dbReference>
<evidence type="ECO:0000256" key="1">
    <source>
        <dbReference type="ARBA" id="ARBA00004167"/>
    </source>
</evidence>
<dbReference type="OrthoDB" id="6152887at2759"/>
<accession>A0A8C5PLP3</accession>
<dbReference type="InterPro" id="IPR003599">
    <property type="entry name" value="Ig_sub"/>
</dbReference>
<reference evidence="10" key="2">
    <citation type="submission" date="2025-09" db="UniProtKB">
        <authorList>
            <consortium name="Ensembl"/>
        </authorList>
    </citation>
    <scope>IDENTIFICATION</scope>
</reference>
<evidence type="ECO:0000256" key="5">
    <source>
        <dbReference type="ARBA" id="ARBA00022989"/>
    </source>
</evidence>
<evidence type="ECO:0000256" key="2">
    <source>
        <dbReference type="ARBA" id="ARBA00022692"/>
    </source>
</evidence>
<dbReference type="Gene3D" id="2.60.40.10">
    <property type="entry name" value="Immunoglobulins"/>
    <property type="match status" value="1"/>
</dbReference>
<keyword evidence="11" id="KW-1185">Reference proteome</keyword>
<dbReference type="GO" id="GO:0030246">
    <property type="term" value="F:carbohydrate binding"/>
    <property type="evidence" value="ECO:0007669"/>
    <property type="project" value="UniProtKB-KW"/>
</dbReference>